<keyword evidence="2 3" id="KW-0040">ANK repeat</keyword>
<dbReference type="EMBL" id="GDKF01001219">
    <property type="protein sequence ID" value="JAT77403.1"/>
    <property type="molecule type" value="Transcribed_RNA"/>
</dbReference>
<evidence type="ECO:0000313" key="5">
    <source>
        <dbReference type="EMBL" id="JAT77403.1"/>
    </source>
</evidence>
<keyword evidence="1" id="KW-0677">Repeat</keyword>
<dbReference type="SMART" id="SM00248">
    <property type="entry name" value="ANK"/>
    <property type="match status" value="3"/>
</dbReference>
<sequence length="375" mass="38977">MSGQGSSGAGGLPPGFPGMPGGFPGIPGGMPGGFPGMDPNFLQQLMQDPTIQRMTEAIASDPEFMEIAKEMQESMLSGNMNGLNLGGEAGGSGAGGMPPGMPNVDPAKYMSAMQRVMGNPQFLEAAESLGKSLLTQAADPQMASLMELFSNPEHSELLKGKLEDLKSDPELRPILEDIEANGQEAMLKYMGDTDIMSKLGRKFQEAMADPEMQARLGSRAATDANGTPAVSGGAGAGGAGEEEEEEEEATVISLASAGDAAGLAELLKQEGVKPDEKDEEGRTPLHFAAGYGELECMEVLLDAGADIDAVDANNNTALHYAAGYGNVETATLLIKRKADVSIKNSEGKTAGEVAELNEQAELVELLKGDVKPEAV</sequence>
<evidence type="ECO:0000256" key="2">
    <source>
        <dbReference type="ARBA" id="ARBA00023043"/>
    </source>
</evidence>
<organism evidence="5">
    <name type="scientific">Auxenochlorella protothecoides</name>
    <name type="common">Green microalga</name>
    <name type="synonym">Chlorella protothecoides</name>
    <dbReference type="NCBI Taxonomy" id="3075"/>
    <lineage>
        <taxon>Eukaryota</taxon>
        <taxon>Viridiplantae</taxon>
        <taxon>Chlorophyta</taxon>
        <taxon>core chlorophytes</taxon>
        <taxon>Trebouxiophyceae</taxon>
        <taxon>Chlorellales</taxon>
        <taxon>Chlorellaceae</taxon>
        <taxon>Auxenochlorella</taxon>
    </lineage>
</organism>
<dbReference type="InterPro" id="IPR002110">
    <property type="entry name" value="Ankyrin_rpt"/>
</dbReference>
<dbReference type="Gene3D" id="1.25.40.20">
    <property type="entry name" value="Ankyrin repeat-containing domain"/>
    <property type="match status" value="2"/>
</dbReference>
<feature type="compositionally biased region" description="Acidic residues" evidence="4">
    <location>
        <begin position="240"/>
        <end position="249"/>
    </location>
</feature>
<evidence type="ECO:0000256" key="1">
    <source>
        <dbReference type="ARBA" id="ARBA00022737"/>
    </source>
</evidence>
<evidence type="ECO:0000256" key="4">
    <source>
        <dbReference type="SAM" id="MobiDB-lite"/>
    </source>
</evidence>
<reference evidence="5" key="1">
    <citation type="submission" date="2015-08" db="EMBL/GenBank/DDBJ databases">
        <authorList>
            <person name="Babu N.S."/>
            <person name="Beckwith C.J."/>
            <person name="Beseler K.G."/>
            <person name="Brison A."/>
            <person name="Carone J.V."/>
            <person name="Caskin T.P."/>
            <person name="Diamond M."/>
            <person name="Durham M.E."/>
            <person name="Foxe J.M."/>
            <person name="Go M."/>
            <person name="Henderson B.A."/>
            <person name="Jones I.B."/>
            <person name="McGettigan J.A."/>
            <person name="Micheletti S.J."/>
            <person name="Nasrallah M.E."/>
            <person name="Ortiz D."/>
            <person name="Piller C.R."/>
            <person name="Privatt S.R."/>
            <person name="Schneider S.L."/>
            <person name="Sharp S."/>
            <person name="Smith T.C."/>
            <person name="Stanton J.D."/>
            <person name="Ullery H.E."/>
            <person name="Wilson R.J."/>
            <person name="Serrano M.G."/>
            <person name="Buck G."/>
            <person name="Lee V."/>
            <person name="Wang Y."/>
            <person name="Carvalho R."/>
            <person name="Voegtly L."/>
            <person name="Shi R."/>
            <person name="Duckworth R."/>
            <person name="Johnson A."/>
            <person name="Loviza R."/>
            <person name="Walstead R."/>
            <person name="Shah Z."/>
            <person name="Kiflezghi M."/>
            <person name="Wade K."/>
            <person name="Ball S.L."/>
            <person name="Bradley K.W."/>
            <person name="Asai D.J."/>
            <person name="Bowman C.A."/>
            <person name="Russell D.A."/>
            <person name="Pope W.H."/>
            <person name="Jacobs-Sera D."/>
            <person name="Hendrix R.W."/>
            <person name="Hatfull G.F."/>
        </authorList>
    </citation>
    <scope>NUCLEOTIDE SEQUENCE</scope>
</reference>
<dbReference type="Pfam" id="PF12796">
    <property type="entry name" value="Ank_2"/>
    <property type="match status" value="1"/>
</dbReference>
<dbReference type="PANTHER" id="PTHR24171:SF10">
    <property type="entry name" value="ANKYRIN REPEAT DOMAIN-CONTAINING PROTEIN 29-LIKE"/>
    <property type="match status" value="1"/>
</dbReference>
<dbReference type="SUPFAM" id="SSF48403">
    <property type="entry name" value="Ankyrin repeat"/>
    <property type="match status" value="1"/>
</dbReference>
<dbReference type="PRINTS" id="PR01415">
    <property type="entry name" value="ANKYRIN"/>
</dbReference>
<protein>
    <submittedName>
        <fullName evidence="5">Uncharacterized protein</fullName>
    </submittedName>
</protein>
<dbReference type="PANTHER" id="PTHR24171">
    <property type="entry name" value="ANKYRIN REPEAT DOMAIN-CONTAINING PROTEIN 39-RELATED"/>
    <property type="match status" value="1"/>
</dbReference>
<feature type="compositionally biased region" description="Gly residues" evidence="4">
    <location>
        <begin position="1"/>
        <end position="35"/>
    </location>
</feature>
<feature type="repeat" description="ANK" evidence="3">
    <location>
        <begin position="313"/>
        <end position="345"/>
    </location>
</feature>
<feature type="repeat" description="ANK" evidence="3">
    <location>
        <begin position="280"/>
        <end position="312"/>
    </location>
</feature>
<evidence type="ECO:0000256" key="3">
    <source>
        <dbReference type="PROSITE-ProRule" id="PRU00023"/>
    </source>
</evidence>
<dbReference type="PROSITE" id="PS50088">
    <property type="entry name" value="ANK_REPEAT"/>
    <property type="match status" value="2"/>
</dbReference>
<gene>
    <name evidence="5" type="ORF">g.11300</name>
</gene>
<dbReference type="PROSITE" id="PS50297">
    <property type="entry name" value="ANK_REP_REGION"/>
    <property type="match status" value="2"/>
</dbReference>
<accession>A0A1D2AEN7</accession>
<name>A0A1D2AEN7_AUXPR</name>
<dbReference type="AlphaFoldDB" id="A0A1D2AEN7"/>
<dbReference type="InterPro" id="IPR036770">
    <property type="entry name" value="Ankyrin_rpt-contain_sf"/>
</dbReference>
<dbReference type="Gene3D" id="1.10.260.100">
    <property type="match status" value="1"/>
</dbReference>
<feature type="region of interest" description="Disordered" evidence="4">
    <location>
        <begin position="220"/>
        <end position="250"/>
    </location>
</feature>
<proteinExistence type="predicted"/>
<feature type="region of interest" description="Disordered" evidence="4">
    <location>
        <begin position="1"/>
        <end position="40"/>
    </location>
</feature>